<evidence type="ECO:0000259" key="4">
    <source>
        <dbReference type="SMART" id="SM00829"/>
    </source>
</evidence>
<dbReference type="Pfam" id="PF00107">
    <property type="entry name" value="ADH_zinc_N"/>
    <property type="match status" value="1"/>
</dbReference>
<dbReference type="AlphaFoldDB" id="A0A344L1K7"/>
<dbReference type="KEGG" id="aab:A4R43_04805"/>
<keyword evidence="6" id="KW-1185">Reference proteome</keyword>
<dbReference type="InterPro" id="IPR020843">
    <property type="entry name" value="ER"/>
</dbReference>
<dbReference type="GO" id="GO:0070402">
    <property type="term" value="F:NADPH binding"/>
    <property type="evidence" value="ECO:0007669"/>
    <property type="project" value="TreeGrafter"/>
</dbReference>
<dbReference type="OrthoDB" id="5195079at2"/>
<dbReference type="SUPFAM" id="SSF51735">
    <property type="entry name" value="NAD(P)-binding Rossmann-fold domains"/>
    <property type="match status" value="1"/>
</dbReference>
<organism evidence="5 6">
    <name type="scientific">Amycolatopsis albispora</name>
    <dbReference type="NCBI Taxonomy" id="1804986"/>
    <lineage>
        <taxon>Bacteria</taxon>
        <taxon>Bacillati</taxon>
        <taxon>Actinomycetota</taxon>
        <taxon>Actinomycetes</taxon>
        <taxon>Pseudonocardiales</taxon>
        <taxon>Pseudonocardiaceae</taxon>
        <taxon>Amycolatopsis</taxon>
    </lineage>
</organism>
<dbReference type="InterPro" id="IPR013154">
    <property type="entry name" value="ADH-like_N"/>
</dbReference>
<protein>
    <submittedName>
        <fullName evidence="5">Oxidoreductase</fullName>
    </submittedName>
</protein>
<dbReference type="Pfam" id="PF08240">
    <property type="entry name" value="ADH_N"/>
    <property type="match status" value="1"/>
</dbReference>
<accession>A0A344L1K7</accession>
<dbReference type="Gene3D" id="3.40.50.720">
    <property type="entry name" value="NAD(P)-binding Rossmann-like Domain"/>
    <property type="match status" value="1"/>
</dbReference>
<evidence type="ECO:0000313" key="5">
    <source>
        <dbReference type="EMBL" id="AXB41931.1"/>
    </source>
</evidence>
<dbReference type="EMBL" id="CP015163">
    <property type="protein sequence ID" value="AXB41931.1"/>
    <property type="molecule type" value="Genomic_DNA"/>
</dbReference>
<dbReference type="InterPro" id="IPR036291">
    <property type="entry name" value="NAD(P)-bd_dom_sf"/>
</dbReference>
<dbReference type="SMART" id="SM00829">
    <property type="entry name" value="PKS_ER"/>
    <property type="match status" value="1"/>
</dbReference>
<evidence type="ECO:0000256" key="3">
    <source>
        <dbReference type="SAM" id="MobiDB-lite"/>
    </source>
</evidence>
<dbReference type="RefSeq" id="WP_113691196.1">
    <property type="nucleotide sequence ID" value="NZ_CP015163.1"/>
</dbReference>
<sequence length="327" mass="34088">MHAIRQHEFGPAGNLRYEEVEDPKPGRGQVRIRVRAAGVHLLDTTIRQGIGGGPMPLPELPMTPGREVAGVVDQLGEDADASWLGKRVVAHLGAASGGYAELAVAPVTALQEIPDGVTEDGAVATIGTGRTAMAVLNDAKITAGDTVLVTAAAGGIGSFAVQYAHNAGAFVIGLARGEEKLAIVRELGADLVFDYSEDGWAERVREALGGRELTVALDGVGGSQGRAALELLGVGGRLVMFGWSAGEPPELSAMDFYGRGLTVSVPIGQRIMRVPGAMRALEDQALAEVAAGRIVPLVNEPIPLAEAARAHTELERRRTVGKVVLRP</sequence>
<reference evidence="5 6" key="1">
    <citation type="submission" date="2016-04" db="EMBL/GenBank/DDBJ databases">
        <title>Complete genome sequence and analysis of deep-sea sediment isolate, Amycolatopsis sp. WP1.</title>
        <authorList>
            <person name="Wang H."/>
            <person name="Chen S."/>
            <person name="Wu Q."/>
        </authorList>
    </citation>
    <scope>NUCLEOTIDE SEQUENCE [LARGE SCALE GENOMIC DNA]</scope>
    <source>
        <strain evidence="5 6">WP1</strain>
    </source>
</reference>
<dbReference type="Gene3D" id="3.90.180.10">
    <property type="entry name" value="Medium-chain alcohol dehydrogenases, catalytic domain"/>
    <property type="match status" value="1"/>
</dbReference>
<evidence type="ECO:0000256" key="1">
    <source>
        <dbReference type="ARBA" id="ARBA00022857"/>
    </source>
</evidence>
<evidence type="ECO:0000256" key="2">
    <source>
        <dbReference type="ARBA" id="ARBA00023002"/>
    </source>
</evidence>
<dbReference type="InterPro" id="IPR011032">
    <property type="entry name" value="GroES-like_sf"/>
</dbReference>
<dbReference type="PANTHER" id="PTHR48106">
    <property type="entry name" value="QUINONE OXIDOREDUCTASE PIG3-RELATED"/>
    <property type="match status" value="1"/>
</dbReference>
<name>A0A344L1K7_9PSEU</name>
<dbReference type="InterPro" id="IPR013149">
    <property type="entry name" value="ADH-like_C"/>
</dbReference>
<feature type="domain" description="Enoyl reductase (ER)" evidence="4">
    <location>
        <begin position="10"/>
        <end position="325"/>
    </location>
</feature>
<gene>
    <name evidence="5" type="ORF">A4R43_04805</name>
</gene>
<dbReference type="CDD" id="cd08244">
    <property type="entry name" value="MDR_enoyl_red"/>
    <property type="match status" value="1"/>
</dbReference>
<feature type="region of interest" description="Disordered" evidence="3">
    <location>
        <begin position="1"/>
        <end position="26"/>
    </location>
</feature>
<dbReference type="SUPFAM" id="SSF50129">
    <property type="entry name" value="GroES-like"/>
    <property type="match status" value="1"/>
</dbReference>
<keyword evidence="1" id="KW-0521">NADP</keyword>
<keyword evidence="2" id="KW-0560">Oxidoreductase</keyword>
<feature type="compositionally biased region" description="Basic and acidic residues" evidence="3">
    <location>
        <begin position="16"/>
        <end position="25"/>
    </location>
</feature>
<dbReference type="Proteomes" id="UP000250434">
    <property type="component" value="Chromosome"/>
</dbReference>
<proteinExistence type="predicted"/>
<dbReference type="GO" id="GO:0016651">
    <property type="term" value="F:oxidoreductase activity, acting on NAD(P)H"/>
    <property type="evidence" value="ECO:0007669"/>
    <property type="project" value="TreeGrafter"/>
</dbReference>
<evidence type="ECO:0000313" key="6">
    <source>
        <dbReference type="Proteomes" id="UP000250434"/>
    </source>
</evidence>